<dbReference type="InterPro" id="IPR013029">
    <property type="entry name" value="YchF_C"/>
</dbReference>
<dbReference type="InterPro" id="IPR023192">
    <property type="entry name" value="TGS-like_dom_sf"/>
</dbReference>
<dbReference type="Proteomes" id="UP000249746">
    <property type="component" value="Unassembled WGS sequence"/>
</dbReference>
<evidence type="ECO:0000256" key="4">
    <source>
        <dbReference type="ARBA" id="ARBA00022840"/>
    </source>
</evidence>
<dbReference type="Gene3D" id="3.40.50.300">
    <property type="entry name" value="P-loop containing nucleotide triphosphate hydrolases"/>
    <property type="match status" value="1"/>
</dbReference>
<accession>A0A2W6MV50</accession>
<dbReference type="InterPro" id="IPR006073">
    <property type="entry name" value="GTP-bd"/>
</dbReference>
<dbReference type="OrthoDB" id="9810373at2"/>
<evidence type="ECO:0000259" key="8">
    <source>
        <dbReference type="PROSITE" id="PS51880"/>
    </source>
</evidence>
<dbReference type="GO" id="GO:0046872">
    <property type="term" value="F:metal ion binding"/>
    <property type="evidence" value="ECO:0007669"/>
    <property type="project" value="UniProtKB-KW"/>
</dbReference>
<evidence type="ECO:0000256" key="6">
    <source>
        <dbReference type="HAMAP-Rule" id="MF_00944"/>
    </source>
</evidence>
<keyword evidence="2" id="KW-0479">Metal-binding</keyword>
<dbReference type="PANTHER" id="PTHR23305:SF18">
    <property type="entry name" value="OBG-TYPE G DOMAIN-CONTAINING PROTEIN"/>
    <property type="match status" value="1"/>
</dbReference>
<dbReference type="PRINTS" id="PR00326">
    <property type="entry name" value="GTP1OBG"/>
</dbReference>
<dbReference type="FunFam" id="1.10.150.300:FF:000001">
    <property type="entry name" value="Ribosome-binding ATPase YchF"/>
    <property type="match status" value="1"/>
</dbReference>
<organism evidence="9 10">
    <name type="scientific">Helicobacter valdiviensis</name>
    <dbReference type="NCBI Taxonomy" id="1458358"/>
    <lineage>
        <taxon>Bacteria</taxon>
        <taxon>Pseudomonadati</taxon>
        <taxon>Campylobacterota</taxon>
        <taxon>Epsilonproteobacteria</taxon>
        <taxon>Campylobacterales</taxon>
        <taxon>Helicobacteraceae</taxon>
        <taxon>Helicobacter</taxon>
    </lineage>
</organism>
<dbReference type="InterPro" id="IPR012675">
    <property type="entry name" value="Beta-grasp_dom_sf"/>
</dbReference>
<dbReference type="SUPFAM" id="SSF81271">
    <property type="entry name" value="TGS-like"/>
    <property type="match status" value="1"/>
</dbReference>
<dbReference type="EMBL" id="NBIU01000010">
    <property type="protein sequence ID" value="PZT48277.1"/>
    <property type="molecule type" value="Genomic_DNA"/>
</dbReference>
<dbReference type="Gene3D" id="1.10.150.300">
    <property type="entry name" value="TGS-like domain"/>
    <property type="match status" value="1"/>
</dbReference>
<dbReference type="InterPro" id="IPR004095">
    <property type="entry name" value="TGS"/>
</dbReference>
<evidence type="ECO:0000256" key="3">
    <source>
        <dbReference type="ARBA" id="ARBA00022741"/>
    </source>
</evidence>
<dbReference type="GO" id="GO:0005524">
    <property type="term" value="F:ATP binding"/>
    <property type="evidence" value="ECO:0007669"/>
    <property type="project" value="UniProtKB-UniRule"/>
</dbReference>
<keyword evidence="5" id="KW-0460">Magnesium</keyword>
<dbReference type="Gene3D" id="3.10.20.30">
    <property type="match status" value="1"/>
</dbReference>
<feature type="binding site" evidence="6">
    <location>
        <begin position="12"/>
        <end position="17"/>
    </location>
    <ligand>
        <name>ATP</name>
        <dbReference type="ChEBI" id="CHEBI:30616"/>
    </ligand>
</feature>
<evidence type="ECO:0000256" key="2">
    <source>
        <dbReference type="ARBA" id="ARBA00022723"/>
    </source>
</evidence>
<dbReference type="GO" id="GO:0016887">
    <property type="term" value="F:ATP hydrolysis activity"/>
    <property type="evidence" value="ECO:0007669"/>
    <property type="project" value="UniProtKB-UniRule"/>
</dbReference>
<evidence type="ECO:0000256" key="5">
    <source>
        <dbReference type="ARBA" id="ARBA00022842"/>
    </source>
</evidence>
<evidence type="ECO:0000313" key="9">
    <source>
        <dbReference type="EMBL" id="PZT48277.1"/>
    </source>
</evidence>
<dbReference type="GO" id="GO:0043023">
    <property type="term" value="F:ribosomal large subunit binding"/>
    <property type="evidence" value="ECO:0007669"/>
    <property type="project" value="UniProtKB-UniRule"/>
</dbReference>
<keyword evidence="4 6" id="KW-0067">ATP-binding</keyword>
<name>A0A2W6MV50_9HELI</name>
<dbReference type="PROSITE" id="PS51880">
    <property type="entry name" value="TGS"/>
    <property type="match status" value="1"/>
</dbReference>
<dbReference type="NCBIfam" id="TIGR00092">
    <property type="entry name" value="redox-regulated ATPase YchF"/>
    <property type="match status" value="1"/>
</dbReference>
<comment type="caution">
    <text evidence="9">The sequence shown here is derived from an EMBL/GenBank/DDBJ whole genome shotgun (WGS) entry which is preliminary data.</text>
</comment>
<comment type="similarity">
    <text evidence="6">Belongs to the TRAFAC class OBG-HflX-like GTPase superfamily. OBG GTPase family. YchF/OLA1 subfamily.</text>
</comment>
<dbReference type="Pfam" id="PF01926">
    <property type="entry name" value="MMR_HSR1"/>
    <property type="match status" value="1"/>
</dbReference>
<dbReference type="CDD" id="cd01900">
    <property type="entry name" value="YchF"/>
    <property type="match status" value="1"/>
</dbReference>
<comment type="function">
    <text evidence="6">ATPase that binds to both the 70S ribosome and the 50S ribosomal subunit in a nucleotide-independent manner.</text>
</comment>
<dbReference type="InterPro" id="IPR031167">
    <property type="entry name" value="G_OBG"/>
</dbReference>
<feature type="domain" description="TGS" evidence="8">
    <location>
        <begin position="283"/>
        <end position="366"/>
    </location>
</feature>
<dbReference type="InterPro" id="IPR027417">
    <property type="entry name" value="P-loop_NTPase"/>
</dbReference>
<dbReference type="RefSeq" id="WP_111229708.1">
    <property type="nucleotide sequence ID" value="NZ_NBIU01000010.1"/>
</dbReference>
<dbReference type="PANTHER" id="PTHR23305">
    <property type="entry name" value="OBG GTPASE FAMILY"/>
    <property type="match status" value="1"/>
</dbReference>
<dbReference type="InterPro" id="IPR012676">
    <property type="entry name" value="TGS-like"/>
</dbReference>
<protein>
    <recommendedName>
        <fullName evidence="6">Ribosome-binding ATPase YchF</fullName>
    </recommendedName>
</protein>
<feature type="domain" description="OBG-type G" evidence="7">
    <location>
        <begin position="3"/>
        <end position="261"/>
    </location>
</feature>
<evidence type="ECO:0000313" key="10">
    <source>
        <dbReference type="Proteomes" id="UP000249746"/>
    </source>
</evidence>
<dbReference type="CDD" id="cd04867">
    <property type="entry name" value="TGS_YchF_OLA1"/>
    <property type="match status" value="1"/>
</dbReference>
<dbReference type="FunFam" id="3.10.20.30:FF:000001">
    <property type="entry name" value="Ribosome-binding ATPase YchF"/>
    <property type="match status" value="1"/>
</dbReference>
<keyword evidence="10" id="KW-1185">Reference proteome</keyword>
<dbReference type="Pfam" id="PF06071">
    <property type="entry name" value="YchF-GTPase_C"/>
    <property type="match status" value="1"/>
</dbReference>
<dbReference type="GO" id="GO:0005525">
    <property type="term" value="F:GTP binding"/>
    <property type="evidence" value="ECO:0007669"/>
    <property type="project" value="InterPro"/>
</dbReference>
<dbReference type="PIRSF" id="PIRSF006641">
    <property type="entry name" value="CHP00092"/>
    <property type="match status" value="1"/>
</dbReference>
<dbReference type="SUPFAM" id="SSF52540">
    <property type="entry name" value="P-loop containing nucleoside triphosphate hydrolases"/>
    <property type="match status" value="1"/>
</dbReference>
<comment type="cofactor">
    <cofactor evidence="1">
        <name>Mg(2+)</name>
        <dbReference type="ChEBI" id="CHEBI:18420"/>
    </cofactor>
</comment>
<evidence type="ECO:0000256" key="1">
    <source>
        <dbReference type="ARBA" id="ARBA00001946"/>
    </source>
</evidence>
<gene>
    <name evidence="6" type="primary">ychF</name>
    <name evidence="9" type="ORF">B6S12_04945</name>
</gene>
<dbReference type="GO" id="GO:0005737">
    <property type="term" value="C:cytoplasm"/>
    <property type="evidence" value="ECO:0007669"/>
    <property type="project" value="TreeGrafter"/>
</dbReference>
<dbReference type="InterPro" id="IPR004396">
    <property type="entry name" value="ATPase_YchF/OLA1"/>
</dbReference>
<sequence>MGLSIGIVGLPNVGKSTTFNALTKTQNAQSANYPFCTIEPNKAIVPVPDNRLDELSKIVNPEKVVHSQVEFVDIAGLVKGASKGEGLGNQFLANIKETEVILHIVRCFEDGNITHVEGSIDPLRDVEIIETELLIADMQTLQKRIERLAKNTKSGTSKEALAQLEIAKELLVHIEAGEAVRNFSKKDDENFLLLDKELRFLTNKDIIYGANVDEASLLEDNNFVKSLKTHAQKNNAEVIKLCSKIEEELVSLDETEQKEFLAELGVKESGLDAIIKLGFAKLGLISYFTAGVKEVRSWTIHKGDKAPSAAGVIHKDFEKGFIRAEVISYNDFIQQGGEAKCKEAGLMRVEGKDYIVNDGDIMHFRFNV</sequence>
<dbReference type="HAMAP" id="MF_00944">
    <property type="entry name" value="YchF_OLA1_ATPase"/>
    <property type="match status" value="1"/>
</dbReference>
<keyword evidence="3 6" id="KW-0547">Nucleotide-binding</keyword>
<evidence type="ECO:0000259" key="7">
    <source>
        <dbReference type="PROSITE" id="PS51710"/>
    </source>
</evidence>
<proteinExistence type="inferred from homology"/>
<dbReference type="PROSITE" id="PS51710">
    <property type="entry name" value="G_OBG"/>
    <property type="match status" value="1"/>
</dbReference>
<dbReference type="InterPro" id="IPR041706">
    <property type="entry name" value="YchF_N"/>
</dbReference>
<reference evidence="9 10" key="1">
    <citation type="submission" date="2017-03" db="EMBL/GenBank/DDBJ databases">
        <title>Genomic and clinical evidence uncovers the enterohepatic species Helicobacter valdiviensis as a potential human intestinal pathogen.</title>
        <authorList>
            <person name="Fresia P."/>
            <person name="Jara R."/>
            <person name="Sierra R."/>
            <person name="Ferres I."/>
            <person name="Greif G."/>
            <person name="Iraola G."/>
            <person name="Collado L."/>
        </authorList>
    </citation>
    <scope>NUCLEOTIDE SEQUENCE [LARGE SCALE GENOMIC DNA]</scope>
    <source>
        <strain evidence="9 10">WBE14</strain>
    </source>
</reference>
<dbReference type="AlphaFoldDB" id="A0A2W6MV50"/>